<dbReference type="AlphaFoldDB" id="A0A4P9WDU6"/>
<dbReference type="GO" id="GO:0030490">
    <property type="term" value="P:maturation of SSU-rRNA"/>
    <property type="evidence" value="ECO:0007669"/>
    <property type="project" value="TreeGrafter"/>
</dbReference>
<reference evidence="8" key="1">
    <citation type="journal article" date="2018" name="Nat. Microbiol.">
        <title>Leveraging single-cell genomics to expand the fungal tree of life.</title>
        <authorList>
            <person name="Ahrendt S.R."/>
            <person name="Quandt C.A."/>
            <person name="Ciobanu D."/>
            <person name="Clum A."/>
            <person name="Salamov A."/>
            <person name="Andreopoulos B."/>
            <person name="Cheng J.F."/>
            <person name="Woyke T."/>
            <person name="Pelin A."/>
            <person name="Henrissat B."/>
            <person name="Reynolds N.K."/>
            <person name="Benny G.L."/>
            <person name="Smith M.E."/>
            <person name="James T.Y."/>
            <person name="Grigoriev I.V."/>
        </authorList>
    </citation>
    <scope>NUCLEOTIDE SEQUENCE [LARGE SCALE GENOMIC DNA]</scope>
</reference>
<accession>A0A4P9WDU6</accession>
<dbReference type="Proteomes" id="UP000269721">
    <property type="component" value="Unassembled WGS sequence"/>
</dbReference>
<keyword evidence="4" id="KW-0698">rRNA processing</keyword>
<evidence type="ECO:0000256" key="4">
    <source>
        <dbReference type="ARBA" id="ARBA00022552"/>
    </source>
</evidence>
<evidence type="ECO:0000313" key="7">
    <source>
        <dbReference type="EMBL" id="RKO90744.1"/>
    </source>
</evidence>
<evidence type="ECO:0000256" key="2">
    <source>
        <dbReference type="ARBA" id="ARBA00007466"/>
    </source>
</evidence>
<dbReference type="InterPro" id="IPR007276">
    <property type="entry name" value="Nop14"/>
</dbReference>
<dbReference type="PANTHER" id="PTHR23183:SF0">
    <property type="entry name" value="NUCLEOLAR PROTEIN 14"/>
    <property type="match status" value="1"/>
</dbReference>
<evidence type="ECO:0000256" key="1">
    <source>
        <dbReference type="ARBA" id="ARBA00004604"/>
    </source>
</evidence>
<comment type="similarity">
    <text evidence="2">Belongs to the NOP14 family.</text>
</comment>
<organism evidence="7 8">
    <name type="scientific">Blyttiomyces helicus</name>
    <dbReference type="NCBI Taxonomy" id="388810"/>
    <lineage>
        <taxon>Eukaryota</taxon>
        <taxon>Fungi</taxon>
        <taxon>Fungi incertae sedis</taxon>
        <taxon>Chytridiomycota</taxon>
        <taxon>Chytridiomycota incertae sedis</taxon>
        <taxon>Chytridiomycetes</taxon>
        <taxon>Chytridiomycetes incertae sedis</taxon>
        <taxon>Blyttiomyces</taxon>
    </lineage>
</organism>
<dbReference type="GO" id="GO:0032040">
    <property type="term" value="C:small-subunit processome"/>
    <property type="evidence" value="ECO:0007669"/>
    <property type="project" value="InterPro"/>
</dbReference>
<evidence type="ECO:0000313" key="8">
    <source>
        <dbReference type="Proteomes" id="UP000269721"/>
    </source>
</evidence>
<protein>
    <submittedName>
        <fullName evidence="7">Nop14-like family-domain-containing protein</fullName>
    </submittedName>
</protein>
<dbReference type="OrthoDB" id="441771at2759"/>
<evidence type="ECO:0000256" key="3">
    <source>
        <dbReference type="ARBA" id="ARBA00022517"/>
    </source>
</evidence>
<keyword evidence="5" id="KW-0539">Nucleus</keyword>
<dbReference type="PANTHER" id="PTHR23183">
    <property type="entry name" value="NOP14"/>
    <property type="match status" value="1"/>
</dbReference>
<dbReference type="GO" id="GO:0030692">
    <property type="term" value="C:Noc4p-Nop14p complex"/>
    <property type="evidence" value="ECO:0007669"/>
    <property type="project" value="TreeGrafter"/>
</dbReference>
<proteinExistence type="inferred from homology"/>
<name>A0A4P9WDU6_9FUNG</name>
<dbReference type="EMBL" id="KZ995403">
    <property type="protein sequence ID" value="RKO90744.1"/>
    <property type="molecule type" value="Genomic_DNA"/>
</dbReference>
<comment type="subcellular location">
    <subcellularLocation>
        <location evidence="1">Nucleus</location>
        <location evidence="1">Nucleolus</location>
    </subcellularLocation>
</comment>
<evidence type="ECO:0000256" key="5">
    <source>
        <dbReference type="ARBA" id="ARBA00023242"/>
    </source>
</evidence>
<comment type="function">
    <text evidence="6">Involved in nucleolar processing of pre-18S ribosomal RNA. Has a role in the nuclear export of 40S pre-ribosomal subunit to the cytoplasm.</text>
</comment>
<dbReference type="Pfam" id="PF04147">
    <property type="entry name" value="Nop14"/>
    <property type="match status" value="1"/>
</dbReference>
<keyword evidence="3" id="KW-0690">Ribosome biogenesis</keyword>
<sequence length="165" mass="18614">MYAPVKALMDRIPVEELSGKAGPTASSARELVSGLLASAALKRRPLRLQKFKPVAIQTYVPKFQDHYSIDKKRYDPNRDRADQAKLAFQYKKEFKGAQRELRKDAAFVARRRIEEIKEKDAAYKKSMDRAMGILASQEGAMRGTLWLQEAEKGVSGPSLLEITVD</sequence>
<gene>
    <name evidence="7" type="ORF">BDK51DRAFT_26597</name>
</gene>
<keyword evidence="8" id="KW-1185">Reference proteome</keyword>
<evidence type="ECO:0000256" key="6">
    <source>
        <dbReference type="ARBA" id="ARBA00024695"/>
    </source>
</evidence>